<dbReference type="PRINTS" id="PR00340">
    <property type="entry name" value="PIIGLNB"/>
</dbReference>
<sequence length="111" mass="12601">MREVKAFIREKRANEVMQALRAEGFKSLTVSEAEGTGRYTKKEDSPSLRFPLTHSKMSKLEIVCKKEDVETIVKVIREHGGKGEKGEGLIYVSKVLEIYKVRTGELSKEDI</sequence>
<evidence type="ECO:0000313" key="3">
    <source>
        <dbReference type="Proteomes" id="UP000184031"/>
    </source>
</evidence>
<dbReference type="PROSITE" id="PS51343">
    <property type="entry name" value="PII_GLNB_DOM"/>
    <property type="match status" value="1"/>
</dbReference>
<accession>A0A1M7B907</accession>
<dbReference type="STRING" id="1055723.SAMN05216293_3616"/>
<dbReference type="EMBL" id="FRAT01000011">
    <property type="protein sequence ID" value="SHL51129.1"/>
    <property type="molecule type" value="Genomic_DNA"/>
</dbReference>
<evidence type="ECO:0000313" key="1">
    <source>
        <dbReference type="EMBL" id="SFC38445.1"/>
    </source>
</evidence>
<dbReference type="AlphaFoldDB" id="A0A1M7B907"/>
<dbReference type="PANTHER" id="PTHR30115:SF11">
    <property type="entry name" value="NITROGEN REGULATORY PROTEIN P-II HOMOLOG"/>
    <property type="match status" value="1"/>
</dbReference>
<gene>
    <name evidence="1" type="ORF">SAMN04487891_11057</name>
    <name evidence="2" type="ORF">SAMN05216293_3616</name>
</gene>
<dbReference type="InterPro" id="IPR002187">
    <property type="entry name" value="N-reg_PII"/>
</dbReference>
<dbReference type="InterPro" id="IPR015867">
    <property type="entry name" value="N-reg_PII/ATP_PRibTrfase_C"/>
</dbReference>
<dbReference type="GO" id="GO:0006808">
    <property type="term" value="P:regulation of nitrogen utilization"/>
    <property type="evidence" value="ECO:0007669"/>
    <property type="project" value="InterPro"/>
</dbReference>
<dbReference type="RefSeq" id="WP_072882293.1">
    <property type="nucleotide sequence ID" value="NZ_FOKU01000010.1"/>
</dbReference>
<dbReference type="SMART" id="SM00938">
    <property type="entry name" value="P-II"/>
    <property type="match status" value="1"/>
</dbReference>
<dbReference type="Gene3D" id="3.30.70.120">
    <property type="match status" value="1"/>
</dbReference>
<comment type="caution">
    <text evidence="2">The sequence shown here is derived from an EMBL/GenBank/DDBJ whole genome shotgun (WGS) entry which is preliminary data.</text>
</comment>
<name>A0A1M7B907_9FLAO</name>
<dbReference type="SUPFAM" id="SSF54913">
    <property type="entry name" value="GlnB-like"/>
    <property type="match status" value="1"/>
</dbReference>
<dbReference type="GO" id="GO:0005829">
    <property type="term" value="C:cytosol"/>
    <property type="evidence" value="ECO:0007669"/>
    <property type="project" value="TreeGrafter"/>
</dbReference>
<dbReference type="GO" id="GO:0005524">
    <property type="term" value="F:ATP binding"/>
    <property type="evidence" value="ECO:0007669"/>
    <property type="project" value="TreeGrafter"/>
</dbReference>
<dbReference type="PANTHER" id="PTHR30115">
    <property type="entry name" value="NITROGEN REGULATORY PROTEIN P-II"/>
    <property type="match status" value="1"/>
</dbReference>
<dbReference type="Proteomes" id="UP000184031">
    <property type="component" value="Unassembled WGS sequence"/>
</dbReference>
<dbReference type="Proteomes" id="UP000198940">
    <property type="component" value="Unassembled WGS sequence"/>
</dbReference>
<reference evidence="2 3" key="1">
    <citation type="submission" date="2016-11" db="EMBL/GenBank/DDBJ databases">
        <authorList>
            <person name="Varghese N."/>
            <person name="Submissions S."/>
        </authorList>
    </citation>
    <scope>NUCLEOTIDE SEQUENCE [LARGE SCALE GENOMIC DNA]</scope>
    <source>
        <strain evidence="2 3">CGMCC 1.12174</strain>
        <strain evidence="1 4">DSM 26351</strain>
    </source>
</reference>
<keyword evidence="4" id="KW-1185">Reference proteome</keyword>
<protein>
    <submittedName>
        <fullName evidence="2">Nitrogen regulatory protein P-II family</fullName>
    </submittedName>
</protein>
<dbReference type="OrthoDB" id="9802729at2"/>
<evidence type="ECO:0000313" key="4">
    <source>
        <dbReference type="Proteomes" id="UP000198940"/>
    </source>
</evidence>
<dbReference type="Pfam" id="PF00543">
    <property type="entry name" value="P-II"/>
    <property type="match status" value="1"/>
</dbReference>
<proteinExistence type="predicted"/>
<organism evidence="2 3">
    <name type="scientific">Flagellimonas taeanensis</name>
    <dbReference type="NCBI Taxonomy" id="1005926"/>
    <lineage>
        <taxon>Bacteria</taxon>
        <taxon>Pseudomonadati</taxon>
        <taxon>Bacteroidota</taxon>
        <taxon>Flavobacteriia</taxon>
        <taxon>Flavobacteriales</taxon>
        <taxon>Flavobacteriaceae</taxon>
        <taxon>Flagellimonas</taxon>
    </lineage>
</organism>
<evidence type="ECO:0000313" key="2">
    <source>
        <dbReference type="EMBL" id="SHL51129.1"/>
    </source>
</evidence>
<dbReference type="InterPro" id="IPR011322">
    <property type="entry name" value="N-reg_PII-like_a/b"/>
</dbReference>
<dbReference type="GO" id="GO:0030234">
    <property type="term" value="F:enzyme regulator activity"/>
    <property type="evidence" value="ECO:0007669"/>
    <property type="project" value="InterPro"/>
</dbReference>
<dbReference type="EMBL" id="FOKU01000010">
    <property type="protein sequence ID" value="SFC38445.1"/>
    <property type="molecule type" value="Genomic_DNA"/>
</dbReference>